<comment type="subunit">
    <text evidence="4 7">Homododecamer.</text>
</comment>
<evidence type="ECO:0000256" key="7">
    <source>
        <dbReference type="HAMAP-Rule" id="MF_00169"/>
    </source>
</evidence>
<comment type="catalytic activity">
    <reaction evidence="1 7">
        <text>3-dehydroquinate = 3-dehydroshikimate + H2O</text>
        <dbReference type="Rhea" id="RHEA:21096"/>
        <dbReference type="ChEBI" id="CHEBI:15377"/>
        <dbReference type="ChEBI" id="CHEBI:16630"/>
        <dbReference type="ChEBI" id="CHEBI:32364"/>
        <dbReference type="EC" id="4.2.1.10"/>
    </reaction>
</comment>
<keyword evidence="6 7" id="KW-0456">Lyase</keyword>
<dbReference type="InterPro" id="IPR001874">
    <property type="entry name" value="DHquinase_II"/>
</dbReference>
<dbReference type="NCBIfam" id="NF003805">
    <property type="entry name" value="PRK05395.1-2"/>
    <property type="match status" value="1"/>
</dbReference>
<evidence type="ECO:0000256" key="1">
    <source>
        <dbReference type="ARBA" id="ARBA00001864"/>
    </source>
</evidence>
<feature type="binding site" evidence="7 9">
    <location>
        <position position="119"/>
    </location>
    <ligand>
        <name>substrate</name>
    </ligand>
</feature>
<accession>A0A1Y6B5I2</accession>
<comment type="function">
    <text evidence="7">Catalyzes a trans-dehydration via an enolate intermediate.</text>
</comment>
<proteinExistence type="inferred from homology"/>
<dbReference type="PANTHER" id="PTHR21272:SF3">
    <property type="entry name" value="CATABOLIC 3-DEHYDROQUINASE"/>
    <property type="match status" value="1"/>
</dbReference>
<comment type="similarity">
    <text evidence="3 7">Belongs to the type-II 3-dehydroquinase family.</text>
</comment>
<dbReference type="SUPFAM" id="SSF52304">
    <property type="entry name" value="Type II 3-dehydroquinate dehydratase"/>
    <property type="match status" value="1"/>
</dbReference>
<protein>
    <recommendedName>
        <fullName evidence="5 7">3-dehydroquinate dehydratase</fullName>
        <shortName evidence="7">3-dehydroquinase</shortName>
        <ecNumber evidence="5 7">4.2.1.10</ecNumber>
    </recommendedName>
    <alternativeName>
        <fullName evidence="7">Type II DHQase</fullName>
    </alternativeName>
</protein>
<dbReference type="HAMAP" id="MF_00169">
    <property type="entry name" value="AroQ"/>
    <property type="match status" value="1"/>
</dbReference>
<feature type="binding site" evidence="7 9">
    <location>
        <position position="95"/>
    </location>
    <ligand>
        <name>substrate</name>
    </ligand>
</feature>
<evidence type="ECO:0000256" key="3">
    <source>
        <dbReference type="ARBA" id="ARBA00011037"/>
    </source>
</evidence>
<feature type="active site" description="Proton donor" evidence="7 8">
    <location>
        <position position="108"/>
    </location>
</feature>
<organism evidence="11 12">
    <name type="scientific">Pseudobacteriovorax antillogorgiicola</name>
    <dbReference type="NCBI Taxonomy" id="1513793"/>
    <lineage>
        <taxon>Bacteria</taxon>
        <taxon>Pseudomonadati</taxon>
        <taxon>Bdellovibrionota</taxon>
        <taxon>Oligoflexia</taxon>
        <taxon>Oligoflexales</taxon>
        <taxon>Pseudobacteriovoracaceae</taxon>
        <taxon>Pseudobacteriovorax</taxon>
    </lineage>
</organism>
<name>A0A1Y6B5I2_9BACT</name>
<sequence>MKHKETLKILVASGVNLDLLGKREPEIYGHQTLDDVHRSLKGLAERFSKDIQIGIHLECFQTNHEGVLLDKLSEGWDGVLINPGAWTHTSLALADRLAGLAVPFVEVHISNISRREAIRKHSHTAPIAVGVTYGFGVQSYHTGLFGLIHHLQNTKL</sequence>
<feature type="active site" description="Proton acceptor" evidence="7 8">
    <location>
        <position position="28"/>
    </location>
</feature>
<evidence type="ECO:0000313" key="12">
    <source>
        <dbReference type="Proteomes" id="UP000192907"/>
    </source>
</evidence>
<evidence type="ECO:0000256" key="8">
    <source>
        <dbReference type="PIRSR" id="PIRSR001399-1"/>
    </source>
</evidence>
<evidence type="ECO:0000313" key="11">
    <source>
        <dbReference type="EMBL" id="SME93293.1"/>
    </source>
</evidence>
<feature type="site" description="Transition state stabilizer" evidence="7 10">
    <location>
        <position position="23"/>
    </location>
</feature>
<dbReference type="RefSeq" id="WP_132315709.1">
    <property type="nucleotide sequence ID" value="NZ_FWZT01000002.1"/>
</dbReference>
<feature type="binding site" evidence="7 9">
    <location>
        <begin position="109"/>
        <end position="110"/>
    </location>
    <ligand>
        <name>substrate</name>
    </ligand>
</feature>
<evidence type="ECO:0000256" key="4">
    <source>
        <dbReference type="ARBA" id="ARBA00011193"/>
    </source>
</evidence>
<dbReference type="GO" id="GO:0008652">
    <property type="term" value="P:amino acid biosynthetic process"/>
    <property type="evidence" value="ECO:0007669"/>
    <property type="project" value="UniProtKB-KW"/>
</dbReference>
<dbReference type="UniPathway" id="UPA00053">
    <property type="reaction ID" value="UER00086"/>
</dbReference>
<dbReference type="GO" id="GO:0019631">
    <property type="term" value="P:quinate catabolic process"/>
    <property type="evidence" value="ECO:0007669"/>
    <property type="project" value="TreeGrafter"/>
</dbReference>
<dbReference type="EMBL" id="FWZT01000002">
    <property type="protein sequence ID" value="SME93293.1"/>
    <property type="molecule type" value="Genomic_DNA"/>
</dbReference>
<dbReference type="CDD" id="cd00466">
    <property type="entry name" value="DHQase_II"/>
    <property type="match status" value="1"/>
</dbReference>
<dbReference type="GO" id="GO:0009073">
    <property type="term" value="P:aromatic amino acid family biosynthetic process"/>
    <property type="evidence" value="ECO:0007669"/>
    <property type="project" value="UniProtKB-KW"/>
</dbReference>
<dbReference type="InterPro" id="IPR036441">
    <property type="entry name" value="DHquinase_II_sf"/>
</dbReference>
<dbReference type="PIRSF" id="PIRSF001399">
    <property type="entry name" value="DHquinase_II"/>
    <property type="match status" value="1"/>
</dbReference>
<evidence type="ECO:0000256" key="2">
    <source>
        <dbReference type="ARBA" id="ARBA00004902"/>
    </source>
</evidence>
<dbReference type="Proteomes" id="UP000192907">
    <property type="component" value="Unassembled WGS sequence"/>
</dbReference>
<comment type="pathway">
    <text evidence="2 7">Metabolic intermediate biosynthesis; chorismate biosynthesis; chorismate from D-erythrose 4-phosphate and phosphoenolpyruvate: step 3/7.</text>
</comment>
<dbReference type="NCBIfam" id="NF003807">
    <property type="entry name" value="PRK05395.1-4"/>
    <property type="match status" value="1"/>
</dbReference>
<dbReference type="STRING" id="1513793.SAMN06296036_10218"/>
<evidence type="ECO:0000256" key="5">
    <source>
        <dbReference type="ARBA" id="ARBA00012060"/>
    </source>
</evidence>
<feature type="binding site" evidence="7 9">
    <location>
        <position position="88"/>
    </location>
    <ligand>
        <name>substrate</name>
    </ligand>
</feature>
<dbReference type="OrthoDB" id="9790793at2"/>
<dbReference type="Pfam" id="PF01220">
    <property type="entry name" value="DHquinase_II"/>
    <property type="match status" value="1"/>
</dbReference>
<keyword evidence="7" id="KW-0057">Aromatic amino acid biosynthesis</keyword>
<reference evidence="12" key="1">
    <citation type="submission" date="2017-04" db="EMBL/GenBank/DDBJ databases">
        <authorList>
            <person name="Varghese N."/>
            <person name="Submissions S."/>
        </authorList>
    </citation>
    <scope>NUCLEOTIDE SEQUENCE [LARGE SCALE GENOMIC DNA]</scope>
    <source>
        <strain evidence="12">RKEM611</strain>
    </source>
</reference>
<dbReference type="GO" id="GO:0003855">
    <property type="term" value="F:3-dehydroquinate dehydratase activity"/>
    <property type="evidence" value="ECO:0007669"/>
    <property type="project" value="UniProtKB-UniRule"/>
</dbReference>
<keyword evidence="7" id="KW-0028">Amino-acid biosynthesis</keyword>
<evidence type="ECO:0000256" key="10">
    <source>
        <dbReference type="PIRSR" id="PIRSR001399-3"/>
    </source>
</evidence>
<dbReference type="EC" id="4.2.1.10" evidence="5 7"/>
<gene>
    <name evidence="7" type="primary">aroQ</name>
    <name evidence="11" type="ORF">SAMN06296036_10218</name>
</gene>
<evidence type="ECO:0000256" key="9">
    <source>
        <dbReference type="PIRSR" id="PIRSR001399-2"/>
    </source>
</evidence>
<dbReference type="PANTHER" id="PTHR21272">
    <property type="entry name" value="CATABOLIC 3-DEHYDROQUINASE"/>
    <property type="match status" value="1"/>
</dbReference>
<dbReference type="AlphaFoldDB" id="A0A1Y6B5I2"/>
<dbReference type="Gene3D" id="3.40.50.9100">
    <property type="entry name" value="Dehydroquinase, class II"/>
    <property type="match status" value="1"/>
</dbReference>
<keyword evidence="12" id="KW-1185">Reference proteome</keyword>
<feature type="binding site" evidence="7 9">
    <location>
        <position position="82"/>
    </location>
    <ligand>
        <name>substrate</name>
    </ligand>
</feature>
<dbReference type="GO" id="GO:0009423">
    <property type="term" value="P:chorismate biosynthetic process"/>
    <property type="evidence" value="ECO:0007669"/>
    <property type="project" value="UniProtKB-UniRule"/>
</dbReference>
<evidence type="ECO:0000256" key="6">
    <source>
        <dbReference type="ARBA" id="ARBA00023239"/>
    </source>
</evidence>